<accession>A0ABN4J047</accession>
<name>A0ABN4J047_ECTME</name>
<evidence type="ECO:0008006" key="3">
    <source>
        <dbReference type="Google" id="ProtNLM"/>
    </source>
</evidence>
<keyword evidence="2" id="KW-1185">Reference proteome</keyword>
<organism evidence="1 2">
    <name type="scientific">Ectopseudomonas mendocina S5.2</name>
    <dbReference type="NCBI Taxonomy" id="1225174"/>
    <lineage>
        <taxon>Bacteria</taxon>
        <taxon>Pseudomonadati</taxon>
        <taxon>Pseudomonadota</taxon>
        <taxon>Gammaproteobacteria</taxon>
        <taxon>Pseudomonadales</taxon>
        <taxon>Pseudomonadaceae</taxon>
        <taxon>Ectopseudomonas</taxon>
    </lineage>
</organism>
<sequence length="78" mass="9013">MGADTEVTPWPTAARSSIRGQAFEERLPFFVGVIVTTGFLWERPWPRMTRHRHRPLLIVIKEIGKTRDLPSAAIEQWT</sequence>
<dbReference type="EMBL" id="CP013124">
    <property type="protein sequence ID" value="ALN21404.1"/>
    <property type="molecule type" value="Genomic_DNA"/>
</dbReference>
<evidence type="ECO:0000313" key="1">
    <source>
        <dbReference type="EMBL" id="ALN21404.1"/>
    </source>
</evidence>
<protein>
    <recommendedName>
        <fullName evidence="3">Transposase</fullName>
    </recommendedName>
</protein>
<proteinExistence type="predicted"/>
<dbReference type="Proteomes" id="UP000028530">
    <property type="component" value="Chromosome"/>
</dbReference>
<gene>
    <name evidence="1" type="ORF">DW68_023005</name>
</gene>
<reference evidence="1 2" key="1">
    <citation type="submission" date="2015-11" db="EMBL/GenBank/DDBJ databases">
        <authorList>
            <person name="Chong T.M."/>
            <person name="Chan K.G."/>
            <person name="Dessaux Y."/>
        </authorList>
    </citation>
    <scope>NUCLEOTIDE SEQUENCE [LARGE SCALE GENOMIC DNA]</scope>
    <source>
        <strain evidence="1 2">S5.2</strain>
    </source>
</reference>
<evidence type="ECO:0000313" key="2">
    <source>
        <dbReference type="Proteomes" id="UP000028530"/>
    </source>
</evidence>